<evidence type="ECO:0000313" key="1">
    <source>
        <dbReference type="EMBL" id="WHY53845.1"/>
    </source>
</evidence>
<dbReference type="EMBL" id="CP126101">
    <property type="protein sequence ID" value="WHY53845.1"/>
    <property type="molecule type" value="Genomic_DNA"/>
</dbReference>
<dbReference type="Pfam" id="PF17356">
    <property type="entry name" value="PBSX_XtrA"/>
    <property type="match status" value="1"/>
</dbReference>
<evidence type="ECO:0000313" key="2">
    <source>
        <dbReference type="Proteomes" id="UP001178322"/>
    </source>
</evidence>
<dbReference type="RefSeq" id="WP_283872315.1">
    <property type="nucleotide sequence ID" value="NZ_CP126101.1"/>
</dbReference>
<sequence length="65" mass="7379">MRLKQLEISNEGLLQVDIMELPENCVIVLSDGIAKFSELPAHAKTKIVTYQGKVKRVEFDEGEEF</sequence>
<dbReference type="AlphaFoldDB" id="A0AAX3X523"/>
<gene>
    <name evidence="1" type="ORF">QNH24_11595</name>
</gene>
<protein>
    <submittedName>
        <fullName evidence="1">XtrA/YqaO family protein</fullName>
    </submittedName>
</protein>
<organism evidence="1 2">
    <name type="scientific">Lysinibacillus pakistanensis</name>
    <dbReference type="NCBI Taxonomy" id="759811"/>
    <lineage>
        <taxon>Bacteria</taxon>
        <taxon>Bacillati</taxon>
        <taxon>Bacillota</taxon>
        <taxon>Bacilli</taxon>
        <taxon>Bacillales</taxon>
        <taxon>Bacillaceae</taxon>
        <taxon>Lysinibacillus</taxon>
    </lineage>
</organism>
<name>A0AAX3X523_9BACI</name>
<reference evidence="1" key="1">
    <citation type="submission" date="2023-05" db="EMBL/GenBank/DDBJ databases">
        <title>Comparative genomics of Bacillaceae isolates and their secondary metabolite potential.</title>
        <authorList>
            <person name="Song L."/>
            <person name="Nielsen L.J."/>
            <person name="Mohite O."/>
            <person name="Xu X."/>
            <person name="Weber T."/>
            <person name="Kovacs A.T."/>
        </authorList>
    </citation>
    <scope>NUCLEOTIDE SEQUENCE</scope>
    <source>
        <strain evidence="1">LY1</strain>
    </source>
</reference>
<dbReference type="InterPro" id="IPR035530">
    <property type="entry name" value="PBSX_XtrA"/>
</dbReference>
<accession>A0AAX3X523</accession>
<proteinExistence type="predicted"/>
<dbReference type="Proteomes" id="UP001178322">
    <property type="component" value="Chromosome"/>
</dbReference>